<dbReference type="Pfam" id="PF00999">
    <property type="entry name" value="Na_H_Exchanger"/>
    <property type="match status" value="1"/>
</dbReference>
<sequence>MPSYEVPDIPLLLTLSSLLYLMNVAEEIFVTLLEAGLLGSLATGIIYGPEAGNLLPEAISETILVLGYIGLVLLVFEAGMSTNLSLLYRNGTLSIIAGSTGIVLPIAFSLLLLHFGFGYPPLQSFAAGAALSSTSLGTTLTLLKPELKQTRMGVVLLSAALFDDAVGLVIAAIISDLSASSGNIRWQAIVRPILVSVAFTLGTAGLVWVLRPLQARLPNSAKRFIYQSRVQIFLIVATLSGAVASAKYAGTSELYGAYLAGVLLAQTFCSLPENNIPGAGSDENNVSLTLNSGGIYSPHLAFTVFFQPLLQHLFSPLFFVSIGASLPIRSLGSIDGSSRVVWRGWVYSLLMMVAKLLTGVWLFAWPDEQRGWCGVARRRATANPEAPISPEIGVPSLSAVRSAVVLGAAMVARGEIALIVAQLGKPIMAGDGQEASELFAVVIWGIVVNTVAGAVGVGLLLRGHNTK</sequence>
<feature type="transmembrane region" description="Helical" evidence="10">
    <location>
        <begin position="230"/>
        <end position="249"/>
    </location>
</feature>
<keyword evidence="3" id="KW-0050">Antiport</keyword>
<evidence type="ECO:0000256" key="7">
    <source>
        <dbReference type="ARBA" id="ARBA00023065"/>
    </source>
</evidence>
<feature type="transmembrane region" description="Helical" evidence="10">
    <location>
        <begin position="6"/>
        <end position="22"/>
    </location>
</feature>
<feature type="transmembrane region" description="Helical" evidence="10">
    <location>
        <begin position="92"/>
        <end position="113"/>
    </location>
</feature>
<comment type="caution">
    <text evidence="12">The sequence shown here is derived from an EMBL/GenBank/DDBJ whole genome shotgun (WGS) entry which is preliminary data.</text>
</comment>
<evidence type="ECO:0000256" key="3">
    <source>
        <dbReference type="ARBA" id="ARBA00022449"/>
    </source>
</evidence>
<keyword evidence="8 10" id="KW-0472">Membrane</keyword>
<keyword evidence="6" id="KW-0915">Sodium</keyword>
<accession>A0ABR3G1E6</accession>
<comment type="subcellular location">
    <subcellularLocation>
        <location evidence="1">Membrane</location>
        <topology evidence="1">Multi-pass membrane protein</topology>
    </subcellularLocation>
</comment>
<protein>
    <recommendedName>
        <fullName evidence="11">Cation/H+ exchanger transmembrane domain-containing protein</fullName>
    </recommendedName>
</protein>
<dbReference type="InterPro" id="IPR006153">
    <property type="entry name" value="Cation/H_exchanger_TM"/>
</dbReference>
<dbReference type="EMBL" id="JBAHYK010000006">
    <property type="protein sequence ID" value="KAL0581670.1"/>
    <property type="molecule type" value="Genomic_DNA"/>
</dbReference>
<proteinExistence type="predicted"/>
<dbReference type="PANTHER" id="PTHR43562">
    <property type="entry name" value="NAPA-TYPE SODIUM/HYDROGEN ANTIPORTER"/>
    <property type="match status" value="1"/>
</dbReference>
<dbReference type="Gene3D" id="1.20.1530.20">
    <property type="match status" value="1"/>
</dbReference>
<organism evidence="12 13">
    <name type="scientific">Marasmius crinis-equi</name>
    <dbReference type="NCBI Taxonomy" id="585013"/>
    <lineage>
        <taxon>Eukaryota</taxon>
        <taxon>Fungi</taxon>
        <taxon>Dikarya</taxon>
        <taxon>Basidiomycota</taxon>
        <taxon>Agaricomycotina</taxon>
        <taxon>Agaricomycetes</taxon>
        <taxon>Agaricomycetidae</taxon>
        <taxon>Agaricales</taxon>
        <taxon>Marasmiineae</taxon>
        <taxon>Marasmiaceae</taxon>
        <taxon>Marasmius</taxon>
    </lineage>
</organism>
<feature type="transmembrane region" description="Helical" evidence="10">
    <location>
        <begin position="340"/>
        <end position="364"/>
    </location>
</feature>
<evidence type="ECO:0000313" key="12">
    <source>
        <dbReference type="EMBL" id="KAL0581670.1"/>
    </source>
</evidence>
<keyword evidence="2" id="KW-0813">Transport</keyword>
<evidence type="ECO:0000256" key="2">
    <source>
        <dbReference type="ARBA" id="ARBA00022448"/>
    </source>
</evidence>
<evidence type="ECO:0000256" key="1">
    <source>
        <dbReference type="ARBA" id="ARBA00004141"/>
    </source>
</evidence>
<evidence type="ECO:0000259" key="11">
    <source>
        <dbReference type="Pfam" id="PF00999"/>
    </source>
</evidence>
<feature type="transmembrane region" description="Helical" evidence="10">
    <location>
        <begin position="29"/>
        <end position="47"/>
    </location>
</feature>
<keyword evidence="13" id="KW-1185">Reference proteome</keyword>
<feature type="transmembrane region" description="Helical" evidence="10">
    <location>
        <begin position="125"/>
        <end position="143"/>
    </location>
</feature>
<keyword evidence="9" id="KW-0739">Sodium transport</keyword>
<feature type="domain" description="Cation/H+ exchanger transmembrane" evidence="11">
    <location>
        <begin position="37"/>
        <end position="453"/>
    </location>
</feature>
<dbReference type="PANTHER" id="PTHR43562:SF3">
    <property type="entry name" value="SODIUM ION_PROTON EXCHANGER (EUROFUNG)"/>
    <property type="match status" value="1"/>
</dbReference>
<keyword evidence="5 10" id="KW-1133">Transmembrane helix</keyword>
<dbReference type="InterPro" id="IPR038770">
    <property type="entry name" value="Na+/solute_symporter_sf"/>
</dbReference>
<feature type="transmembrane region" description="Helical" evidence="10">
    <location>
        <begin position="189"/>
        <end position="210"/>
    </location>
</feature>
<evidence type="ECO:0000256" key="4">
    <source>
        <dbReference type="ARBA" id="ARBA00022692"/>
    </source>
</evidence>
<feature type="transmembrane region" description="Helical" evidence="10">
    <location>
        <begin position="59"/>
        <end position="80"/>
    </location>
</feature>
<feature type="transmembrane region" description="Helical" evidence="10">
    <location>
        <begin position="155"/>
        <end position="174"/>
    </location>
</feature>
<keyword evidence="7" id="KW-0406">Ion transport</keyword>
<keyword evidence="4 10" id="KW-0812">Transmembrane</keyword>
<feature type="transmembrane region" description="Helical" evidence="10">
    <location>
        <begin position="309"/>
        <end position="328"/>
    </location>
</feature>
<feature type="transmembrane region" description="Helical" evidence="10">
    <location>
        <begin position="438"/>
        <end position="461"/>
    </location>
</feature>
<gene>
    <name evidence="12" type="ORF">V5O48_000372</name>
</gene>
<evidence type="ECO:0000256" key="10">
    <source>
        <dbReference type="SAM" id="Phobius"/>
    </source>
</evidence>
<evidence type="ECO:0000256" key="5">
    <source>
        <dbReference type="ARBA" id="ARBA00022989"/>
    </source>
</evidence>
<evidence type="ECO:0000256" key="6">
    <source>
        <dbReference type="ARBA" id="ARBA00023053"/>
    </source>
</evidence>
<evidence type="ECO:0000313" key="13">
    <source>
        <dbReference type="Proteomes" id="UP001465976"/>
    </source>
</evidence>
<name>A0ABR3G1E6_9AGAR</name>
<dbReference type="Proteomes" id="UP001465976">
    <property type="component" value="Unassembled WGS sequence"/>
</dbReference>
<evidence type="ECO:0000256" key="8">
    <source>
        <dbReference type="ARBA" id="ARBA00023136"/>
    </source>
</evidence>
<evidence type="ECO:0000256" key="9">
    <source>
        <dbReference type="ARBA" id="ARBA00023201"/>
    </source>
</evidence>
<reference evidence="12 13" key="1">
    <citation type="submission" date="2024-02" db="EMBL/GenBank/DDBJ databases">
        <title>A draft genome for the cacao thread blight pathogen Marasmius crinis-equi.</title>
        <authorList>
            <person name="Cohen S.P."/>
            <person name="Baruah I.K."/>
            <person name="Amoako-Attah I."/>
            <person name="Bukari Y."/>
            <person name="Meinhardt L.W."/>
            <person name="Bailey B.A."/>
        </authorList>
    </citation>
    <scope>NUCLEOTIDE SEQUENCE [LARGE SCALE GENOMIC DNA]</scope>
    <source>
        <strain evidence="12 13">GH-76</strain>
    </source>
</reference>